<dbReference type="InterPro" id="IPR001138">
    <property type="entry name" value="Zn2Cys6_DnaBD"/>
</dbReference>
<dbReference type="Gene3D" id="4.10.240.10">
    <property type="entry name" value="Zn(2)-C6 fungal-type DNA-binding domain"/>
    <property type="match status" value="1"/>
</dbReference>
<protein>
    <recommendedName>
        <fullName evidence="2">Zn(2)-C6 fungal-type domain-containing protein</fullName>
    </recommendedName>
</protein>
<keyword evidence="1" id="KW-0539">Nucleus</keyword>
<proteinExistence type="predicted"/>
<gene>
    <name evidence="3" type="ORF">BS50DRAFT_572800</name>
</gene>
<dbReference type="Pfam" id="PF00172">
    <property type="entry name" value="Zn_clus"/>
    <property type="match status" value="1"/>
</dbReference>
<evidence type="ECO:0000313" key="3">
    <source>
        <dbReference type="EMBL" id="PSN67786.1"/>
    </source>
</evidence>
<evidence type="ECO:0000313" key="4">
    <source>
        <dbReference type="Proteomes" id="UP000240883"/>
    </source>
</evidence>
<dbReference type="OrthoDB" id="72726at2759"/>
<dbReference type="InterPro" id="IPR036864">
    <property type="entry name" value="Zn2-C6_fun-type_DNA-bd_sf"/>
</dbReference>
<evidence type="ECO:0000256" key="1">
    <source>
        <dbReference type="ARBA" id="ARBA00023242"/>
    </source>
</evidence>
<dbReference type="CDD" id="cd00067">
    <property type="entry name" value="GAL4"/>
    <property type="match status" value="1"/>
</dbReference>
<keyword evidence="4" id="KW-1185">Reference proteome</keyword>
<reference evidence="3 4" key="1">
    <citation type="journal article" date="2018" name="Front. Microbiol.">
        <title>Genome-Wide Analysis of Corynespora cassiicola Leaf Fall Disease Putative Effectors.</title>
        <authorList>
            <person name="Lopez D."/>
            <person name="Ribeiro S."/>
            <person name="Label P."/>
            <person name="Fumanal B."/>
            <person name="Venisse J.S."/>
            <person name="Kohler A."/>
            <person name="de Oliveira R.R."/>
            <person name="Labutti K."/>
            <person name="Lipzen A."/>
            <person name="Lail K."/>
            <person name="Bauer D."/>
            <person name="Ohm R.A."/>
            <person name="Barry K.W."/>
            <person name="Spatafora J."/>
            <person name="Grigoriev I.V."/>
            <person name="Martin F.M."/>
            <person name="Pujade-Renaud V."/>
        </authorList>
    </citation>
    <scope>NUCLEOTIDE SEQUENCE [LARGE SCALE GENOMIC DNA]</scope>
    <source>
        <strain evidence="3 4">Philippines</strain>
    </source>
</reference>
<accession>A0A2T2NR89</accession>
<dbReference type="Proteomes" id="UP000240883">
    <property type="component" value="Unassembled WGS sequence"/>
</dbReference>
<feature type="domain" description="Zn(2)-C6 fungal-type" evidence="2">
    <location>
        <begin position="340"/>
        <end position="370"/>
    </location>
</feature>
<dbReference type="EMBL" id="KZ678134">
    <property type="protein sequence ID" value="PSN67786.1"/>
    <property type="molecule type" value="Genomic_DNA"/>
</dbReference>
<name>A0A2T2NR89_CORCC</name>
<dbReference type="SUPFAM" id="SSF57701">
    <property type="entry name" value="Zn2/Cys6 DNA-binding domain"/>
    <property type="match status" value="1"/>
</dbReference>
<evidence type="ECO:0000259" key="2">
    <source>
        <dbReference type="PROSITE" id="PS50048"/>
    </source>
</evidence>
<dbReference type="AlphaFoldDB" id="A0A2T2NR89"/>
<dbReference type="GO" id="GO:0008270">
    <property type="term" value="F:zinc ion binding"/>
    <property type="evidence" value="ECO:0007669"/>
    <property type="project" value="InterPro"/>
</dbReference>
<sequence>MAVHQEQSLLLRLPRELRDEVFRYVFANTGFTHGQPNRCHVKCMRTSPHPLALLYSCRQIYAETKNSWMSEVVFTFTDIPAFLEKLSPLPPEILCKIRHIRLPDEQTKYSIIRKGVHIRKVTVPGIFLNESLGLVPDLRLDTLTVFGRGNAVQAHESISWLIRNGSQWKRLEYMLPSCLVLSILHILKPPTHHSWVDMLYQRDGTDKGASLTIHKSTASEPGHSMDMECFESYPGVQIDHIAREVYEEYQSSTRVPSEHLLNTKMTVEIRRSGCADITPKNEVEPWTLSLMKADHWTKMEFKAGIYELSSTSRVPWCLEKNTNEKRSLGEIDWCFPTLVTCKSCRVRMIACHGGLDSCDNCRKLSIECVYIPTPERLKQRSKYGLGLGDLRDFHSIYDTPL</sequence>
<dbReference type="GO" id="GO:0000981">
    <property type="term" value="F:DNA-binding transcription factor activity, RNA polymerase II-specific"/>
    <property type="evidence" value="ECO:0007669"/>
    <property type="project" value="InterPro"/>
</dbReference>
<dbReference type="PANTHER" id="PTHR38790">
    <property type="entry name" value="2EXR DOMAIN-CONTAINING PROTEIN-RELATED"/>
    <property type="match status" value="1"/>
</dbReference>
<organism evidence="3 4">
    <name type="scientific">Corynespora cassiicola Philippines</name>
    <dbReference type="NCBI Taxonomy" id="1448308"/>
    <lineage>
        <taxon>Eukaryota</taxon>
        <taxon>Fungi</taxon>
        <taxon>Dikarya</taxon>
        <taxon>Ascomycota</taxon>
        <taxon>Pezizomycotina</taxon>
        <taxon>Dothideomycetes</taxon>
        <taxon>Pleosporomycetidae</taxon>
        <taxon>Pleosporales</taxon>
        <taxon>Corynesporascaceae</taxon>
        <taxon>Corynespora</taxon>
    </lineage>
</organism>
<dbReference type="PROSITE" id="PS50048">
    <property type="entry name" value="ZN2_CY6_FUNGAL_2"/>
    <property type="match status" value="1"/>
</dbReference>